<protein>
    <submittedName>
        <fullName evidence="3">LamG-like jellyroll fold domain-containing protein</fullName>
    </submittedName>
</protein>
<dbReference type="Pfam" id="PF15644">
    <property type="entry name" value="Gln_amidase"/>
    <property type="match status" value="1"/>
</dbReference>
<dbReference type="EMBL" id="JBHUOZ010000003">
    <property type="protein sequence ID" value="MFD2920404.1"/>
    <property type="molecule type" value="Genomic_DNA"/>
</dbReference>
<proteinExistence type="predicted"/>
<feature type="domain" description="Tox-PL" evidence="2">
    <location>
        <begin position="1425"/>
        <end position="1516"/>
    </location>
</feature>
<evidence type="ECO:0000313" key="4">
    <source>
        <dbReference type="Proteomes" id="UP001597511"/>
    </source>
</evidence>
<dbReference type="SUPFAM" id="SSF49899">
    <property type="entry name" value="Concanavalin A-like lectins/glucanases"/>
    <property type="match status" value="1"/>
</dbReference>
<evidence type="ECO:0000259" key="2">
    <source>
        <dbReference type="Pfam" id="PF15644"/>
    </source>
</evidence>
<keyword evidence="4" id="KW-1185">Reference proteome</keyword>
<reference evidence="4" key="1">
    <citation type="journal article" date="2019" name="Int. J. Syst. Evol. Microbiol.">
        <title>The Global Catalogue of Microorganisms (GCM) 10K type strain sequencing project: providing services to taxonomists for standard genome sequencing and annotation.</title>
        <authorList>
            <consortium name="The Broad Institute Genomics Platform"/>
            <consortium name="The Broad Institute Genome Sequencing Center for Infectious Disease"/>
            <person name="Wu L."/>
            <person name="Ma J."/>
        </authorList>
    </citation>
    <scope>NUCLEOTIDE SEQUENCE [LARGE SCALE GENOMIC DNA]</scope>
    <source>
        <strain evidence="4">KCTC 23299</strain>
    </source>
</reference>
<dbReference type="InterPro" id="IPR050708">
    <property type="entry name" value="T6SS_VgrG/RHS"/>
</dbReference>
<sequence length="1532" mass="170083">MNINFPNLNFLMIIARNTGRHSFDSLSFELPRLRSIDMFALDSLFARNFDSIINQLARVNNELNGTGRIGWSGTYKEAPTAASLSAREKLLGQNFQIAPFGSYNGGLNVPKDIFDFEPLREDDAFTNFFNRRNATEFIFREIKRFFVERCYRELDICSYQPPVKSVSTLLLCGKKAANEPSVFNQGDPCADSTNIAIVRATELYRLYTDSLKNAFAEAYQQKCLEAANREVFTVTHPVSEYHYTLYYYDQAGNLVKTVPPEGVHPNRDLGWLNDVKVKRAAGLRKVPTHTLATTYRYNSLNQVVSQKSPDGGYSEFWYDRLGRLTVSRNAKQLAEGKYSYTQYDFLGRITEVGQKQQTTAMTQAIARDPVALNDWLRYYYTAGGKTCVAEQVTATFYDNPVNSGVLAIPIPIRQKRYTLRNRVSYTRVYDYLPYSLRGVGSPVYSEYDQATVYCYDIHGNVDTLQQDYRTGIMAANGDNRFKVMTYKYDLISGKVNQVHYQPGQRDQLYHRYEYDAENRITDVYTSNHKLMIGNTHLEEHEAFYQYYKHGPLARTVLGQEQVQGIDYAYTLQGWLKGVNSDTLLDSDANALVDGGANRYVGRDAFRFSLNYYNGEYQPIGAAVQGVFPGHSAYMGTEYRSLYNGNISSMVVGIPKLGDTKLYNYQYDQLNRLVKMDMWQGYNVSNGWSGITKTNDYKEEISYDGNGNILTYLRNGNPSAGKPVVMDQLTYQYNKDVNQRLANNKLRHVQDAIGSSSYLTDIDNQPDDNYSYDAIGNLTADIAENITDISWNVYGKIVKITKTQTANNNVETIRYGYDVAGNRVSKWVKKFGETSGKYTQYVRDASGNVMAIYTGNGPEETPAPGLKLTEHHLYGSSRIGIWNKDVDMTITEAPGSTLSLNFERGNKFFELSNHLGNVLAVISDKKLAVDVSSDGTVDYYIADVVNAADYAPFGMQLPGRVFPGPVAPEETPTGATIPYAGTLNGYDEATSRAIAAAHNNFTIELWVNPATTHEIDPESPTGLAGVGGQKYVIDALSGSAIDLSTDAAGVGISVGTNGVSVYEHAASYMPCLLSWEGAVNGWTHIAVVYNDKTPYLYVNGVLVKTGLTSWKTDVYASNMVGSGYYGVMNGQFDEVRVWGRVRTQAEIMANMNSTVSAPQTDLAAYWPINDGESTGLTDMSGNGYDVVLNTAYSGSNFTPSTAMPLVNEGRYRYGFNGKENDNEVKGEGNQQDYGFRIYDPRLAKFLSVDPLEKEYPWNSVYAFAENEPISSIDLDGLERVRVVTPGGQVLFDKWGPYAVPAEVKDAYAKSVKDWYQARPSDGEIKFANMVKGLTIVAENGIDAVDYTSNYLTRGATGVVTKPILNNARTGIKNLQNLSTKNNSPKPSKPETPGSPTLGNSNSTANQATDNSTFNLKNINQVGGNKNCVNCAIATDLYLKGTNSSALNSEPKSLTILEKEYGQKFTLGLTIDQVKSKVNKPGQMGIVFGNRGTGQVGHVFNVVNQKGKINFVDGQTGKAADLSKYQNFGFLPTK</sequence>
<dbReference type="Gene3D" id="2.60.120.200">
    <property type="match status" value="1"/>
</dbReference>
<evidence type="ECO:0000256" key="1">
    <source>
        <dbReference type="SAM" id="MobiDB-lite"/>
    </source>
</evidence>
<dbReference type="InterPro" id="IPR013320">
    <property type="entry name" value="ConA-like_dom_sf"/>
</dbReference>
<feature type="compositionally biased region" description="Polar residues" evidence="1">
    <location>
        <begin position="1392"/>
        <end position="1408"/>
    </location>
</feature>
<dbReference type="Proteomes" id="UP001597511">
    <property type="component" value="Unassembled WGS sequence"/>
</dbReference>
<dbReference type="Gene3D" id="2.180.10.10">
    <property type="entry name" value="RHS repeat-associated core"/>
    <property type="match status" value="1"/>
</dbReference>
<dbReference type="Pfam" id="PF13385">
    <property type="entry name" value="Laminin_G_3"/>
    <property type="match status" value="1"/>
</dbReference>
<gene>
    <name evidence="3" type="ORF">ACFS6H_11820</name>
</gene>
<name>A0ABW6A4Z5_9BACT</name>
<comment type="caution">
    <text evidence="3">The sequence shown here is derived from an EMBL/GenBank/DDBJ whole genome shotgun (WGS) entry which is preliminary data.</text>
</comment>
<dbReference type="NCBIfam" id="TIGR03696">
    <property type="entry name" value="Rhs_assc_core"/>
    <property type="match status" value="1"/>
</dbReference>
<evidence type="ECO:0000313" key="3">
    <source>
        <dbReference type="EMBL" id="MFD2920404.1"/>
    </source>
</evidence>
<dbReference type="PANTHER" id="PTHR32305">
    <property type="match status" value="1"/>
</dbReference>
<feature type="region of interest" description="Disordered" evidence="1">
    <location>
        <begin position="1370"/>
        <end position="1408"/>
    </location>
</feature>
<organism evidence="3 4">
    <name type="scientific">Terrimonas rubra</name>
    <dbReference type="NCBI Taxonomy" id="1035890"/>
    <lineage>
        <taxon>Bacteria</taxon>
        <taxon>Pseudomonadati</taxon>
        <taxon>Bacteroidota</taxon>
        <taxon>Chitinophagia</taxon>
        <taxon>Chitinophagales</taxon>
        <taxon>Chitinophagaceae</taxon>
        <taxon>Terrimonas</taxon>
    </lineage>
</organism>
<accession>A0ABW6A4Z5</accession>
<dbReference type="InterPro" id="IPR028908">
    <property type="entry name" value="Tox-PL_dom"/>
</dbReference>
<dbReference type="RefSeq" id="WP_386098686.1">
    <property type="nucleotide sequence ID" value="NZ_JBHUOZ010000003.1"/>
</dbReference>
<dbReference type="PANTHER" id="PTHR32305:SF15">
    <property type="entry name" value="PROTEIN RHSA-RELATED"/>
    <property type="match status" value="1"/>
</dbReference>
<dbReference type="InterPro" id="IPR022385">
    <property type="entry name" value="Rhs_assc_core"/>
</dbReference>
<feature type="compositionally biased region" description="Polar residues" evidence="1">
    <location>
        <begin position="1370"/>
        <end position="1384"/>
    </location>
</feature>